<keyword evidence="5" id="KW-1185">Reference proteome</keyword>
<dbReference type="PANTHER" id="PTHR12103">
    <property type="entry name" value="5'-NUCLEOTIDASE DOMAIN-CONTAINING"/>
    <property type="match status" value="1"/>
</dbReference>
<feature type="non-terminal residue" evidence="4">
    <location>
        <position position="1"/>
    </location>
</feature>
<name>A0A5J4N7G5_9TREM</name>
<feature type="non-terminal residue" evidence="4">
    <location>
        <position position="85"/>
    </location>
</feature>
<keyword evidence="3" id="KW-0460">Magnesium</keyword>
<organism evidence="4 5">
    <name type="scientific">Paragonimus westermani</name>
    <dbReference type="NCBI Taxonomy" id="34504"/>
    <lineage>
        <taxon>Eukaryota</taxon>
        <taxon>Metazoa</taxon>
        <taxon>Spiralia</taxon>
        <taxon>Lophotrochozoa</taxon>
        <taxon>Platyhelminthes</taxon>
        <taxon>Trematoda</taxon>
        <taxon>Digenea</taxon>
        <taxon>Plagiorchiida</taxon>
        <taxon>Troglotremata</taxon>
        <taxon>Troglotrematidae</taxon>
        <taxon>Paragonimus</taxon>
    </lineage>
</organism>
<evidence type="ECO:0008006" key="6">
    <source>
        <dbReference type="Google" id="ProtNLM"/>
    </source>
</evidence>
<dbReference type="Proteomes" id="UP000324629">
    <property type="component" value="Unassembled WGS sequence"/>
</dbReference>
<evidence type="ECO:0000256" key="1">
    <source>
        <dbReference type="ARBA" id="ARBA00022723"/>
    </source>
</evidence>
<dbReference type="Pfam" id="PF05761">
    <property type="entry name" value="5_nucleotid"/>
    <property type="match status" value="1"/>
</dbReference>
<dbReference type="InterPro" id="IPR008380">
    <property type="entry name" value="HAD-SF_hydro_IG_5-nucl"/>
</dbReference>
<gene>
    <name evidence="4" type="ORF">DEA37_0000081</name>
</gene>
<dbReference type="SUPFAM" id="SSF56784">
    <property type="entry name" value="HAD-like"/>
    <property type="match status" value="1"/>
</dbReference>
<keyword evidence="1" id="KW-0479">Metal-binding</keyword>
<dbReference type="EMBL" id="QNGE01006537">
    <property type="protein sequence ID" value="KAA3671397.1"/>
    <property type="molecule type" value="Genomic_DNA"/>
</dbReference>
<protein>
    <recommendedName>
        <fullName evidence="6">5'-nucleotidase</fullName>
    </recommendedName>
</protein>
<dbReference type="PANTHER" id="PTHR12103:SF12">
    <property type="entry name" value="FI20020P1"/>
    <property type="match status" value="1"/>
</dbReference>
<dbReference type="GO" id="GO:0046872">
    <property type="term" value="F:metal ion binding"/>
    <property type="evidence" value="ECO:0007669"/>
    <property type="project" value="UniProtKB-KW"/>
</dbReference>
<evidence type="ECO:0000313" key="4">
    <source>
        <dbReference type="EMBL" id="KAA3671397.1"/>
    </source>
</evidence>
<dbReference type="InterPro" id="IPR036412">
    <property type="entry name" value="HAD-like_sf"/>
</dbReference>
<proteinExistence type="predicted"/>
<reference evidence="4 5" key="1">
    <citation type="journal article" date="2019" name="Gigascience">
        <title>Whole-genome sequence of the oriental lung fluke Paragonimus westermani.</title>
        <authorList>
            <person name="Oey H."/>
            <person name="Zakrzewski M."/>
            <person name="Narain K."/>
            <person name="Devi K.R."/>
            <person name="Agatsuma T."/>
            <person name="Nawaratna S."/>
            <person name="Gobert G.N."/>
            <person name="Jones M.K."/>
            <person name="Ragan M.A."/>
            <person name="McManus D.P."/>
            <person name="Krause L."/>
        </authorList>
    </citation>
    <scope>NUCLEOTIDE SEQUENCE [LARGE SCALE GENOMIC DNA]</scope>
    <source>
        <strain evidence="4 5">IND2009</strain>
    </source>
</reference>
<accession>A0A5J4N7G5</accession>
<dbReference type="AlphaFoldDB" id="A0A5J4N7G5"/>
<evidence type="ECO:0000256" key="3">
    <source>
        <dbReference type="ARBA" id="ARBA00022842"/>
    </source>
</evidence>
<keyword evidence="2" id="KW-0378">Hydrolase</keyword>
<evidence type="ECO:0000313" key="5">
    <source>
        <dbReference type="Proteomes" id="UP000324629"/>
    </source>
</evidence>
<comment type="caution">
    <text evidence="4">The sequence shown here is derived from an EMBL/GenBank/DDBJ whole genome shotgun (WGS) entry which is preliminary data.</text>
</comment>
<evidence type="ECO:0000256" key="2">
    <source>
        <dbReference type="ARBA" id="ARBA00022801"/>
    </source>
</evidence>
<dbReference type="GO" id="GO:0008253">
    <property type="term" value="F:5'-nucleotidase activity"/>
    <property type="evidence" value="ECO:0007669"/>
    <property type="project" value="TreeGrafter"/>
</dbReference>
<sequence length="85" mass="10106">DRAREMERADPYGVFVNNEVKLGKLHIFGFDYDHTLATYTPALDEFIFNEARDWMVRQMRYPDDLLNMNYAADFAIRGLHFDAKR</sequence>